<evidence type="ECO:0000256" key="1">
    <source>
        <dbReference type="ARBA" id="ARBA00022741"/>
    </source>
</evidence>
<dbReference type="GO" id="GO:0040025">
    <property type="term" value="P:vulval development"/>
    <property type="evidence" value="ECO:0007669"/>
    <property type="project" value="EnsemblMetazoa"/>
</dbReference>
<proteinExistence type="predicted"/>
<feature type="compositionally biased region" description="Basic residues" evidence="3">
    <location>
        <begin position="301"/>
        <end position="311"/>
    </location>
</feature>
<feature type="compositionally biased region" description="Basic and acidic residues" evidence="3">
    <location>
        <begin position="43"/>
        <end position="61"/>
    </location>
</feature>
<dbReference type="SMART" id="SM00173">
    <property type="entry name" value="RAS"/>
    <property type="match status" value="1"/>
</dbReference>
<dbReference type="InterPro" id="IPR020849">
    <property type="entry name" value="Small_GTPase_Ras-type"/>
</dbReference>
<dbReference type="GO" id="GO:0005525">
    <property type="term" value="F:GTP binding"/>
    <property type="evidence" value="ECO:0000318"/>
    <property type="project" value="GO_Central"/>
</dbReference>
<dbReference type="GO" id="GO:0019003">
    <property type="term" value="F:GDP binding"/>
    <property type="evidence" value="ECO:0000318"/>
    <property type="project" value="GO_Central"/>
</dbReference>
<dbReference type="EnsemblMetazoa" id="PPA30683.1">
    <property type="protein sequence ID" value="PPA30683.1"/>
    <property type="gene ID" value="WBGene00203549"/>
</dbReference>
<evidence type="ECO:0000256" key="2">
    <source>
        <dbReference type="ARBA" id="ARBA00023134"/>
    </source>
</evidence>
<dbReference type="PROSITE" id="PS51421">
    <property type="entry name" value="RAS"/>
    <property type="match status" value="1"/>
</dbReference>
<keyword evidence="2" id="KW-0342">GTP-binding</keyword>
<dbReference type="GO" id="GO:0007567">
    <property type="term" value="P:parturition"/>
    <property type="evidence" value="ECO:0007669"/>
    <property type="project" value="EnsemblMetazoa"/>
</dbReference>
<gene>
    <name evidence="4" type="primary">WBGene00203549</name>
</gene>
<dbReference type="PROSITE" id="PS51419">
    <property type="entry name" value="RAB"/>
    <property type="match status" value="1"/>
</dbReference>
<dbReference type="AlphaFoldDB" id="A0A8R1UIE9"/>
<dbReference type="SMART" id="SM00175">
    <property type="entry name" value="RAB"/>
    <property type="match status" value="1"/>
</dbReference>
<name>A0A8R1UIE9_PRIPA</name>
<dbReference type="InterPro" id="IPR027417">
    <property type="entry name" value="P-loop_NTPase"/>
</dbReference>
<accession>A0A8R1UIE9</accession>
<evidence type="ECO:0000313" key="4">
    <source>
        <dbReference type="EnsemblMetazoa" id="PPA30683.1"/>
    </source>
</evidence>
<dbReference type="InterPro" id="IPR005225">
    <property type="entry name" value="Small_GTP-bd"/>
</dbReference>
<feature type="region of interest" description="Disordered" evidence="3">
    <location>
        <begin position="27"/>
        <end position="63"/>
    </location>
</feature>
<dbReference type="PRINTS" id="PR00449">
    <property type="entry name" value="RASTRNSFRMNG"/>
</dbReference>
<reference evidence="4" key="2">
    <citation type="submission" date="2022-06" db="UniProtKB">
        <authorList>
            <consortium name="EnsemblMetazoa"/>
        </authorList>
    </citation>
    <scope>IDENTIFICATION</scope>
    <source>
        <strain evidence="4">PS312</strain>
    </source>
</reference>
<dbReference type="GO" id="GO:0005886">
    <property type="term" value="C:plasma membrane"/>
    <property type="evidence" value="ECO:0000318"/>
    <property type="project" value="GO_Central"/>
</dbReference>
<keyword evidence="5" id="KW-1185">Reference proteome</keyword>
<dbReference type="GO" id="GO:0003924">
    <property type="term" value="F:GTPase activity"/>
    <property type="evidence" value="ECO:0000318"/>
    <property type="project" value="GO_Central"/>
</dbReference>
<keyword evidence="1" id="KW-0547">Nucleotide-binding</keyword>
<dbReference type="SUPFAM" id="SSF52540">
    <property type="entry name" value="P-loop containing nucleoside triphosphate hydrolases"/>
    <property type="match status" value="1"/>
</dbReference>
<dbReference type="GO" id="GO:0007165">
    <property type="term" value="P:signal transduction"/>
    <property type="evidence" value="ECO:0007669"/>
    <property type="project" value="InterPro"/>
</dbReference>
<dbReference type="PROSITE" id="PS51420">
    <property type="entry name" value="RHO"/>
    <property type="match status" value="1"/>
</dbReference>
<feature type="region of interest" description="Disordered" evidence="3">
    <location>
        <begin position="284"/>
        <end position="311"/>
    </location>
</feature>
<dbReference type="NCBIfam" id="TIGR00231">
    <property type="entry name" value="small_GTP"/>
    <property type="match status" value="1"/>
</dbReference>
<protein>
    <submittedName>
        <fullName evidence="4">Uncharacterized protein</fullName>
    </submittedName>
</protein>
<evidence type="ECO:0000256" key="3">
    <source>
        <dbReference type="SAM" id="MobiDB-lite"/>
    </source>
</evidence>
<evidence type="ECO:0000313" key="5">
    <source>
        <dbReference type="Proteomes" id="UP000005239"/>
    </source>
</evidence>
<dbReference type="SMART" id="SM00174">
    <property type="entry name" value="RHO"/>
    <property type="match status" value="1"/>
</dbReference>
<reference evidence="5" key="1">
    <citation type="journal article" date="2008" name="Nat. Genet.">
        <title>The Pristionchus pacificus genome provides a unique perspective on nematode lifestyle and parasitism.</title>
        <authorList>
            <person name="Dieterich C."/>
            <person name="Clifton S.W."/>
            <person name="Schuster L.N."/>
            <person name="Chinwalla A."/>
            <person name="Delehaunty K."/>
            <person name="Dinkelacker I."/>
            <person name="Fulton L."/>
            <person name="Fulton R."/>
            <person name="Godfrey J."/>
            <person name="Minx P."/>
            <person name="Mitreva M."/>
            <person name="Roeseler W."/>
            <person name="Tian H."/>
            <person name="Witte H."/>
            <person name="Yang S.P."/>
            <person name="Wilson R.K."/>
            <person name="Sommer R.J."/>
        </authorList>
    </citation>
    <scope>NUCLEOTIDE SEQUENCE [LARGE SCALE GENOMIC DNA]</scope>
    <source>
        <strain evidence="5">PS312</strain>
    </source>
</reference>
<sequence length="311" mass="35800">MTVSIPHSPLPLLLSSLRSLQSFYKGRSNNRKSEEGGGVSIVGEKKRSGGEKREKIGKDSRGGVGKSALTIQFIQVHTFPTVLINNYYSQYFVTDYDPTIEDSYTKQCFVDDDICQLEVLDTAGQEEFSTMREQYLRSGHGFLIVFAVTDKNSFSEVERLHKLISRVKDRDDFPVILVGNKADLEGDRHVSEFIPFPLTKDEQFPLLLIPSPLHTFIFLYLHSRHSSYFLHILLSSVQRDEGEELARKLHLPYVECSAKMRMNVDHAFHHLVRLVRRYEQSERQSMESSKEVPISSPMSPMRRKKKNCRIQ</sequence>
<dbReference type="Gene3D" id="3.40.50.300">
    <property type="entry name" value="P-loop containing nucleotide triphosphate hydrolases"/>
    <property type="match status" value="2"/>
</dbReference>
<organism evidence="4 5">
    <name type="scientific">Pristionchus pacificus</name>
    <name type="common">Parasitic nematode worm</name>
    <dbReference type="NCBI Taxonomy" id="54126"/>
    <lineage>
        <taxon>Eukaryota</taxon>
        <taxon>Metazoa</taxon>
        <taxon>Ecdysozoa</taxon>
        <taxon>Nematoda</taxon>
        <taxon>Chromadorea</taxon>
        <taxon>Rhabditida</taxon>
        <taxon>Rhabditina</taxon>
        <taxon>Diplogasteromorpha</taxon>
        <taxon>Diplogasteroidea</taxon>
        <taxon>Neodiplogasteridae</taxon>
        <taxon>Pristionchus</taxon>
    </lineage>
</organism>
<dbReference type="Pfam" id="PF00071">
    <property type="entry name" value="Ras"/>
    <property type="match status" value="2"/>
</dbReference>
<dbReference type="Proteomes" id="UP000005239">
    <property type="component" value="Unassembled WGS sequence"/>
</dbReference>
<dbReference type="PANTHER" id="PTHR24070">
    <property type="entry name" value="RAS, DI-RAS, AND RHEB FAMILY MEMBERS OF SMALL GTPASE SUPERFAMILY"/>
    <property type="match status" value="1"/>
</dbReference>
<dbReference type="InterPro" id="IPR001806">
    <property type="entry name" value="Small_GTPase"/>
</dbReference>